<evidence type="ECO:0000313" key="6">
    <source>
        <dbReference type="EMBL" id="QAA92744.1"/>
    </source>
</evidence>
<dbReference type="KEGG" id="pus:CKA81_01960"/>
<evidence type="ECO:0000256" key="3">
    <source>
        <dbReference type="ARBA" id="ARBA00015086"/>
    </source>
</evidence>
<dbReference type="InterPro" id="IPR011725">
    <property type="entry name" value="PQQ_synth_PqqA"/>
</dbReference>
<dbReference type="GO" id="GO:0018189">
    <property type="term" value="P:pyrroloquinoline quinone biosynthetic process"/>
    <property type="evidence" value="ECO:0007669"/>
    <property type="project" value="UniProtKB-UniRule"/>
</dbReference>
<dbReference type="AlphaFoldDB" id="A0A410G8V1"/>
<keyword evidence="4 5" id="KW-0884">PQQ biosynthesis</keyword>
<dbReference type="Proteomes" id="UP000283474">
    <property type="component" value="Chromosome"/>
</dbReference>
<comment type="function">
    <text evidence="5">Required for coenzyme pyrroloquinoline quinone (PQQ) biosynthesis. PQQ is probably formed by cross-linking a specific glutamate to a specific tyrosine residue and excising these residues from the peptide.</text>
</comment>
<name>A0A410G8V1_9BURK</name>
<comment type="similarity">
    <text evidence="2 5">Belongs to the PqqA family.</text>
</comment>
<evidence type="ECO:0000256" key="2">
    <source>
        <dbReference type="ARBA" id="ARBA00009325"/>
    </source>
</evidence>
<organism evidence="6 7">
    <name type="scientific">Pollutimonas thiosulfatoxidans</name>
    <dbReference type="NCBI Taxonomy" id="2028345"/>
    <lineage>
        <taxon>Bacteria</taxon>
        <taxon>Pseudomonadati</taxon>
        <taxon>Pseudomonadota</taxon>
        <taxon>Betaproteobacteria</taxon>
        <taxon>Burkholderiales</taxon>
        <taxon>Alcaligenaceae</taxon>
        <taxon>Pollutimonas</taxon>
    </lineage>
</organism>
<dbReference type="EMBL" id="CP022987">
    <property type="protein sequence ID" value="QAA92744.1"/>
    <property type="molecule type" value="Genomic_DNA"/>
</dbReference>
<accession>A0A410G8V1</accession>
<proteinExistence type="inferred from homology"/>
<reference evidence="6 7" key="1">
    <citation type="submission" date="2017-08" db="EMBL/GenBank/DDBJ databases">
        <authorList>
            <person name="Park S.-J."/>
            <person name="Kim H."/>
        </authorList>
    </citation>
    <scope>NUCLEOTIDE SEQUENCE [LARGE SCALE GENOMIC DNA]</scope>
    <source>
        <strain evidence="7">ye3</strain>
    </source>
</reference>
<dbReference type="HAMAP" id="MF_00656">
    <property type="entry name" value="PQQ_syn_PqqA"/>
    <property type="match status" value="1"/>
</dbReference>
<dbReference type="UniPathway" id="UPA00539"/>
<feature type="cross-link" description="Pyrroloquinoline quinone (Glu-Tyr)" evidence="5">
    <location>
        <begin position="36"/>
        <end position="40"/>
    </location>
</feature>
<evidence type="ECO:0000256" key="5">
    <source>
        <dbReference type="HAMAP-Rule" id="MF_00656"/>
    </source>
</evidence>
<dbReference type="Pfam" id="PF08042">
    <property type="entry name" value="PqqA"/>
    <property type="match status" value="1"/>
</dbReference>
<comment type="pathway">
    <text evidence="1 5">Cofactor biosynthesis; pyrroloquinoline quinone biosynthesis.</text>
</comment>
<sequence length="44" mass="5257">MRASATMKSAPFINRKEDLTMQWTKPEFIDLRFGFEITMYIANR</sequence>
<protein>
    <recommendedName>
        <fullName evidence="3 5">Coenzyme PQQ synthesis protein A</fullName>
    </recommendedName>
    <alternativeName>
        <fullName evidence="5">Pyrroloquinoline quinone biosynthesis protein A</fullName>
    </alternativeName>
</protein>
<evidence type="ECO:0000256" key="4">
    <source>
        <dbReference type="ARBA" id="ARBA00022905"/>
    </source>
</evidence>
<evidence type="ECO:0000256" key="1">
    <source>
        <dbReference type="ARBA" id="ARBA00004886"/>
    </source>
</evidence>
<dbReference type="NCBIfam" id="TIGR02107">
    <property type="entry name" value="PQQ_syn_pqqA"/>
    <property type="match status" value="1"/>
</dbReference>
<gene>
    <name evidence="5 6" type="primary">pqqA</name>
    <name evidence="6" type="ORF">CKA81_01960</name>
</gene>
<keyword evidence="7" id="KW-1185">Reference proteome</keyword>
<evidence type="ECO:0000313" key="7">
    <source>
        <dbReference type="Proteomes" id="UP000283474"/>
    </source>
</evidence>